<dbReference type="Gene3D" id="2.40.50.100">
    <property type="match status" value="1"/>
</dbReference>
<accession>A0A1Y3PW47</accession>
<dbReference type="CDD" id="cd06850">
    <property type="entry name" value="biotinyl_domain"/>
    <property type="match status" value="1"/>
</dbReference>
<dbReference type="Pfam" id="PF00364">
    <property type="entry name" value="Biotin_lipoyl"/>
    <property type="match status" value="1"/>
</dbReference>
<name>A0A1Y3PW47_9BACI</name>
<dbReference type="NCBIfam" id="NF006079">
    <property type="entry name" value="PRK08225.1"/>
    <property type="match status" value="1"/>
</dbReference>
<dbReference type="FunFam" id="2.40.50.100:FF:000003">
    <property type="entry name" value="Acetyl-CoA carboxylase biotin carboxyl carrier protein"/>
    <property type="match status" value="1"/>
</dbReference>
<comment type="caution">
    <text evidence="3">The sequence shown here is derived from an EMBL/GenBank/DDBJ whole genome shotgun (WGS) entry which is preliminary data.</text>
</comment>
<dbReference type="AlphaFoldDB" id="A0A1Y3PW47"/>
<dbReference type="SUPFAM" id="SSF51230">
    <property type="entry name" value="Single hybrid motif"/>
    <property type="match status" value="1"/>
</dbReference>
<dbReference type="InterPro" id="IPR050709">
    <property type="entry name" value="Biotin_Carboxyl_Carrier/Decarb"/>
</dbReference>
<dbReference type="PANTHER" id="PTHR45266:SF3">
    <property type="entry name" value="OXALOACETATE DECARBOXYLASE ALPHA CHAIN"/>
    <property type="match status" value="1"/>
</dbReference>
<evidence type="ECO:0000313" key="3">
    <source>
        <dbReference type="EMBL" id="OUM90376.1"/>
    </source>
</evidence>
<sequence>MDIAASMSGTVFRVLVNPGDEVSAGDEVIILESMKMEIPIIAEEGGKVEQVLVQEGDFVQEGQTVVTLK</sequence>
<dbReference type="InterPro" id="IPR011053">
    <property type="entry name" value="Single_hybrid_motif"/>
</dbReference>
<evidence type="ECO:0000259" key="2">
    <source>
        <dbReference type="PROSITE" id="PS50968"/>
    </source>
</evidence>
<dbReference type="PROSITE" id="PS50968">
    <property type="entry name" value="BIOTINYL_LIPOYL"/>
    <property type="match status" value="1"/>
</dbReference>
<evidence type="ECO:0000256" key="1">
    <source>
        <dbReference type="ARBA" id="ARBA00023267"/>
    </source>
</evidence>
<proteinExistence type="predicted"/>
<dbReference type="EMBL" id="LZRT01000019">
    <property type="protein sequence ID" value="OUM90376.1"/>
    <property type="molecule type" value="Genomic_DNA"/>
</dbReference>
<protein>
    <submittedName>
        <fullName evidence="3">Acetyl-CoA carboxylase biotin carboxyl carrier protein subunit</fullName>
    </submittedName>
</protein>
<feature type="domain" description="Lipoyl-binding" evidence="2">
    <location>
        <begin position="1"/>
        <end position="69"/>
    </location>
</feature>
<reference evidence="4" key="1">
    <citation type="submission" date="2016-06" db="EMBL/GenBank/DDBJ databases">
        <authorList>
            <person name="Nascimento L."/>
            <person name="Pereira R.V."/>
            <person name="Martins L.F."/>
            <person name="Quaggio R.B."/>
            <person name="Silva A.M."/>
            <person name="Setubal J.C."/>
        </authorList>
    </citation>
    <scope>NUCLEOTIDE SEQUENCE [LARGE SCALE GENOMIC DNA]</scope>
</reference>
<gene>
    <name evidence="3" type="ORF">BAA01_16165</name>
</gene>
<keyword evidence="1" id="KW-0092">Biotin</keyword>
<dbReference type="PANTHER" id="PTHR45266">
    <property type="entry name" value="OXALOACETATE DECARBOXYLASE ALPHA CHAIN"/>
    <property type="match status" value="1"/>
</dbReference>
<evidence type="ECO:0000313" key="4">
    <source>
        <dbReference type="Proteomes" id="UP000196475"/>
    </source>
</evidence>
<organism evidence="3 4">
    <name type="scientific">Bacillus thermozeamaize</name>
    <dbReference type="NCBI Taxonomy" id="230954"/>
    <lineage>
        <taxon>Bacteria</taxon>
        <taxon>Bacillati</taxon>
        <taxon>Bacillota</taxon>
        <taxon>Bacilli</taxon>
        <taxon>Bacillales</taxon>
        <taxon>Bacillaceae</taxon>
        <taxon>Bacillus</taxon>
    </lineage>
</organism>
<dbReference type="NCBIfam" id="NF004547">
    <property type="entry name" value="PRK05889.1"/>
    <property type="match status" value="1"/>
</dbReference>
<dbReference type="InterPro" id="IPR000089">
    <property type="entry name" value="Biotin_lipoyl"/>
</dbReference>
<dbReference type="Proteomes" id="UP000196475">
    <property type="component" value="Unassembled WGS sequence"/>
</dbReference>